<dbReference type="InterPro" id="IPR043129">
    <property type="entry name" value="ATPase_NBD"/>
</dbReference>
<dbReference type="GO" id="GO:0002949">
    <property type="term" value="P:tRNA threonylcarbamoyladenosine modification"/>
    <property type="evidence" value="ECO:0007669"/>
    <property type="project" value="InterPro"/>
</dbReference>
<dbReference type="GO" id="GO:0016740">
    <property type="term" value="F:transferase activity"/>
    <property type="evidence" value="ECO:0007669"/>
    <property type="project" value="UniProtKB-KW"/>
</dbReference>
<feature type="domain" description="Gcp-like" evidence="2">
    <location>
        <begin position="60"/>
        <end position="178"/>
    </location>
</feature>
<accession>A0A7C4GGQ1</accession>
<comment type="caution">
    <text evidence="3">The sequence shown here is derived from an EMBL/GenBank/DDBJ whole genome shotgun (WGS) entry which is preliminary data.</text>
</comment>
<dbReference type="PANTHER" id="PTHR11735">
    <property type="entry name" value="TRNA N6-ADENOSINE THREONYLCARBAMOYLTRANSFERASE"/>
    <property type="match status" value="1"/>
</dbReference>
<organism evidence="3">
    <name type="scientific">candidate division WOR-3 bacterium</name>
    <dbReference type="NCBI Taxonomy" id="2052148"/>
    <lineage>
        <taxon>Bacteria</taxon>
        <taxon>Bacteria division WOR-3</taxon>
    </lineage>
</organism>
<feature type="region of interest" description="Disordered" evidence="1">
    <location>
        <begin position="1"/>
        <end position="23"/>
    </location>
</feature>
<proteinExistence type="predicted"/>
<dbReference type="GO" id="GO:0005829">
    <property type="term" value="C:cytosol"/>
    <property type="evidence" value="ECO:0007669"/>
    <property type="project" value="TreeGrafter"/>
</dbReference>
<dbReference type="InterPro" id="IPR000905">
    <property type="entry name" value="Gcp-like_dom"/>
</dbReference>
<dbReference type="Pfam" id="PF00814">
    <property type="entry name" value="TsaD"/>
    <property type="match status" value="1"/>
</dbReference>
<reference evidence="3" key="1">
    <citation type="journal article" date="2020" name="mSystems">
        <title>Genome- and Community-Level Interaction Insights into Carbon Utilization and Element Cycling Functions of Hydrothermarchaeota in Hydrothermal Sediment.</title>
        <authorList>
            <person name="Zhou Z."/>
            <person name="Liu Y."/>
            <person name="Xu W."/>
            <person name="Pan J."/>
            <person name="Luo Z.H."/>
            <person name="Li M."/>
        </authorList>
    </citation>
    <scope>NUCLEOTIDE SEQUENCE [LARGE SCALE GENOMIC DNA]</scope>
    <source>
        <strain evidence="3">SpSt-488</strain>
    </source>
</reference>
<evidence type="ECO:0000259" key="2">
    <source>
        <dbReference type="Pfam" id="PF00814"/>
    </source>
</evidence>
<dbReference type="SUPFAM" id="SSF53067">
    <property type="entry name" value="Actin-like ATPase domain"/>
    <property type="match status" value="2"/>
</dbReference>
<gene>
    <name evidence="3" type="primary">tsaB</name>
    <name evidence="3" type="ORF">ENS41_03515</name>
</gene>
<sequence>MGRTRTRSARPDPPPPGDPFGAVSESGSTVGAFLGIETSGTATAVALVTGDRELVETARAGTAHNEVLFGLIARVIAAGNIAPVRLAGIGVTIGPGMFTSLRVGLSAAKALALAHSIPLAGIDTFTALAADVAVNSHILAVVDARKQQVYAALHLGLTRLLGPLLATPAELTARVAEATGTAGRILVAGSGSALCLPLLEAAGLAATDSGILTPSAAGVGRLARARVAAGLADDVGRLEPLYLRRTDAELVREQRWPG</sequence>
<protein>
    <submittedName>
        <fullName evidence="3">tRNA (Adenosine(37)-N6)-threonylcarbamoyltransferase complex dimerization subunit type 1 TsaB</fullName>
    </submittedName>
</protein>
<dbReference type="Gene3D" id="3.30.420.40">
    <property type="match status" value="2"/>
</dbReference>
<dbReference type="AlphaFoldDB" id="A0A7C4GGQ1"/>
<name>A0A7C4GGQ1_UNCW3</name>
<dbReference type="InterPro" id="IPR022496">
    <property type="entry name" value="T6A_TsaB"/>
</dbReference>
<dbReference type="PANTHER" id="PTHR11735:SF11">
    <property type="entry name" value="TRNA THREONYLCARBAMOYLADENOSINE BIOSYNTHESIS PROTEIN TSAB"/>
    <property type="match status" value="1"/>
</dbReference>
<evidence type="ECO:0000313" key="3">
    <source>
        <dbReference type="EMBL" id="HGK28002.1"/>
    </source>
</evidence>
<dbReference type="NCBIfam" id="TIGR03725">
    <property type="entry name" value="T6A_YeaZ"/>
    <property type="match status" value="1"/>
</dbReference>
<evidence type="ECO:0000256" key="1">
    <source>
        <dbReference type="SAM" id="MobiDB-lite"/>
    </source>
</evidence>
<dbReference type="EMBL" id="DSUT01000070">
    <property type="protein sequence ID" value="HGK28002.1"/>
    <property type="molecule type" value="Genomic_DNA"/>
</dbReference>
<keyword evidence="3" id="KW-0808">Transferase</keyword>